<accession>A0AAE9H6B2</accession>
<dbReference type="RefSeq" id="WP_155624324.1">
    <property type="nucleotide sequence ID" value="NZ_CP023256.1"/>
</dbReference>
<dbReference type="EMBL" id="CP095873">
    <property type="protein sequence ID" value="UPL20394.1"/>
    <property type="molecule type" value="Genomic_DNA"/>
</dbReference>
<name>A0AAE9H6B2_ALCFA</name>
<sequence>MNADSGVTEKIVIVRTRSARILALIPGVKIKYSAFSQLPGKIVSCAEVLAVA</sequence>
<evidence type="ECO:0000313" key="2">
    <source>
        <dbReference type="Proteomes" id="UP000830925"/>
    </source>
</evidence>
<reference evidence="1" key="1">
    <citation type="submission" date="2022-04" db="EMBL/GenBank/DDBJ databases">
        <title>Genomic mining of Alcaligenes faecalis D334 producing ectoin and derivatives.</title>
        <authorList>
            <person name="Doan V.T."/>
            <person name="Quach N.T."/>
            <person name="Vu T.-H.-N."/>
            <person name="Phi Q.-T."/>
        </authorList>
    </citation>
    <scope>NUCLEOTIDE SEQUENCE</scope>
    <source>
        <strain evidence="1">D334</strain>
    </source>
</reference>
<protein>
    <submittedName>
        <fullName evidence="1">Uncharacterized protein</fullName>
    </submittedName>
</protein>
<dbReference type="GeneID" id="96776882"/>
<organism evidence="1 2">
    <name type="scientific">Alcaligenes faecalis</name>
    <dbReference type="NCBI Taxonomy" id="511"/>
    <lineage>
        <taxon>Bacteria</taxon>
        <taxon>Pseudomonadati</taxon>
        <taxon>Pseudomonadota</taxon>
        <taxon>Betaproteobacteria</taxon>
        <taxon>Burkholderiales</taxon>
        <taxon>Alcaligenaceae</taxon>
        <taxon>Alcaligenes</taxon>
    </lineage>
</organism>
<proteinExistence type="predicted"/>
<gene>
    <name evidence="1" type="ORF">MXF72_13355</name>
</gene>
<dbReference type="Proteomes" id="UP000830925">
    <property type="component" value="Chromosome"/>
</dbReference>
<evidence type="ECO:0000313" key="1">
    <source>
        <dbReference type="EMBL" id="UPL20394.1"/>
    </source>
</evidence>
<dbReference type="AlphaFoldDB" id="A0AAE9H6B2"/>